<evidence type="ECO:0000256" key="1">
    <source>
        <dbReference type="SAM" id="SignalP"/>
    </source>
</evidence>
<comment type="caution">
    <text evidence="2">The sequence shown here is derived from an EMBL/GenBank/DDBJ whole genome shotgun (WGS) entry which is preliminary data.</text>
</comment>
<accession>A0AAJ2S0P9</accession>
<keyword evidence="1" id="KW-0732">Signal</keyword>
<organism evidence="2 3">
    <name type="scientific">Scandinavium lactucae</name>
    <dbReference type="NCBI Taxonomy" id="3095028"/>
    <lineage>
        <taxon>Bacteria</taxon>
        <taxon>Pseudomonadati</taxon>
        <taxon>Pseudomonadota</taxon>
        <taxon>Gammaproteobacteria</taxon>
        <taxon>Enterobacterales</taxon>
        <taxon>Enterobacteriaceae</taxon>
        <taxon>Scandinavium</taxon>
    </lineage>
</organism>
<reference evidence="2" key="1">
    <citation type="submission" date="2023-11" db="EMBL/GenBank/DDBJ databases">
        <title>Scandinavium wanjuensis sp. nov., isolated from lettuce South Korea.</title>
        <authorList>
            <person name="Park J."/>
            <person name="Park S."/>
            <person name="Oh K.K."/>
            <person name="Cho G.S."/>
            <person name="Franz C.M.A.P."/>
        </authorList>
    </citation>
    <scope>NUCLEOTIDE SEQUENCE</scope>
    <source>
        <strain evidence="2">V105_12</strain>
    </source>
</reference>
<dbReference type="RefSeq" id="WP_319628153.1">
    <property type="nucleotide sequence ID" value="NZ_JAWXRB010000034.1"/>
</dbReference>
<gene>
    <name evidence="2" type="ORF">SIL20_08730</name>
</gene>
<proteinExistence type="predicted"/>
<dbReference type="Proteomes" id="UP001282336">
    <property type="component" value="Unassembled WGS sequence"/>
</dbReference>
<dbReference type="AlphaFoldDB" id="A0AAJ2S0P9"/>
<protein>
    <submittedName>
        <fullName evidence="2">Uncharacterized protein</fullName>
    </submittedName>
</protein>
<sequence>MLKIVSLFFLVMMQLCLSVSHSAQKEEVSEGQRHKLPMQRFMVYVEKPGDYSLDILVKRKYPYGKDLNAEDTLSHEEEEKDIRDFIKKLSGVIVVYDLSAKKKILEYNLPISIENTNGFCCSQFYWGGEELWEGLTLSGGKVKSVGNYMIYSELYTADKRYDEYVLTFIAAHGFK</sequence>
<evidence type="ECO:0000313" key="3">
    <source>
        <dbReference type="Proteomes" id="UP001282336"/>
    </source>
</evidence>
<dbReference type="EMBL" id="JAWXRC010000024">
    <property type="protein sequence ID" value="MDX6031590.1"/>
    <property type="molecule type" value="Genomic_DNA"/>
</dbReference>
<name>A0AAJ2S0P9_9ENTR</name>
<feature type="chain" id="PRO_5042554864" evidence="1">
    <location>
        <begin position="26"/>
        <end position="175"/>
    </location>
</feature>
<evidence type="ECO:0000313" key="2">
    <source>
        <dbReference type="EMBL" id="MDX6031590.1"/>
    </source>
</evidence>
<feature type="signal peptide" evidence="1">
    <location>
        <begin position="1"/>
        <end position="25"/>
    </location>
</feature>